<dbReference type="SUPFAM" id="SSF141530">
    <property type="entry name" value="PTSIIA/GutA-like"/>
    <property type="match status" value="1"/>
</dbReference>
<proteinExistence type="predicted"/>
<reference evidence="2 3" key="1">
    <citation type="journal article" date="2014" name="BMC Genomics">
        <title>Unusual genome complexity in Lactobacillus salivarius JCM1046.</title>
        <authorList>
            <person name="Raftis E.J."/>
            <person name="Forde B.M."/>
            <person name="Claesson M.J."/>
            <person name="O'Toole P.W."/>
        </authorList>
    </citation>
    <scope>NUCLEOTIDE SEQUENCE [LARGE SCALE GENOMIC DNA]</scope>
    <source>
        <strain evidence="2 3">JCM1046</strain>
    </source>
</reference>
<dbReference type="KEGG" id="lsj:LSJ_1136"/>
<dbReference type="GO" id="GO:0009401">
    <property type="term" value="P:phosphoenolpyruvate-dependent sugar phosphotransferase system"/>
    <property type="evidence" value="ECO:0007669"/>
    <property type="project" value="InterPro"/>
</dbReference>
<accession>A0A089QCJ1</accession>
<organism evidence="2 3">
    <name type="scientific">Ligilactobacillus salivarius</name>
    <dbReference type="NCBI Taxonomy" id="1624"/>
    <lineage>
        <taxon>Bacteria</taxon>
        <taxon>Bacillati</taxon>
        <taxon>Bacillota</taxon>
        <taxon>Bacilli</taxon>
        <taxon>Lactobacillales</taxon>
        <taxon>Lactobacillaceae</taxon>
        <taxon>Ligilactobacillus</taxon>
    </lineage>
</organism>
<dbReference type="PANTHER" id="PTHR40398:SF1">
    <property type="entry name" value="PTS SYSTEM GLUCITOL_SORBITOL-SPECIFIC EIIA COMPONENT"/>
    <property type="match status" value="1"/>
</dbReference>
<evidence type="ECO:0000313" key="3">
    <source>
        <dbReference type="Proteomes" id="UP000029488"/>
    </source>
</evidence>
<dbReference type="RefSeq" id="WP_044005042.1">
    <property type="nucleotide sequence ID" value="NZ_CP007646.1"/>
</dbReference>
<keyword evidence="2" id="KW-0808">Transferase</keyword>
<protein>
    <submittedName>
        <fullName evidence="2">PTS system, glucitol/sorbitol-specific IIA component</fullName>
        <ecNumber evidence="2">2.7.1.69</ecNumber>
    </submittedName>
</protein>
<dbReference type="GO" id="GO:0008982">
    <property type="term" value="F:protein-N(PI)-phosphohistidine-sugar phosphotransferase activity"/>
    <property type="evidence" value="ECO:0007669"/>
    <property type="project" value="InterPro"/>
</dbReference>
<name>A0A089QCJ1_9LACO</name>
<dbReference type="AlphaFoldDB" id="A0A089QCJ1"/>
<dbReference type="EMBL" id="CP007646">
    <property type="protein sequence ID" value="AIR10809.1"/>
    <property type="molecule type" value="Genomic_DNA"/>
</dbReference>
<dbReference type="PROSITE" id="PS51097">
    <property type="entry name" value="PTS_EIIA_TYPE_5"/>
    <property type="match status" value="1"/>
</dbReference>
<comment type="caution">
    <text evidence="1">Lacks conserved residue(s) required for the propagation of feature annotation.</text>
</comment>
<evidence type="ECO:0000256" key="1">
    <source>
        <dbReference type="PROSITE-ProRule" id="PRU00420"/>
    </source>
</evidence>
<dbReference type="InterPro" id="IPR036665">
    <property type="entry name" value="PTS_IIA_glucitol/sorbitol_sf"/>
</dbReference>
<dbReference type="PANTHER" id="PTHR40398">
    <property type="entry name" value="PTS SYSTEM GLUCITOL/SORBITOL-SPECIFIC EIIA COMPONENT"/>
    <property type="match status" value="1"/>
</dbReference>
<dbReference type="InterPro" id="IPR004716">
    <property type="entry name" value="PTS_IIA_glucitol/sorbitol-sp"/>
</dbReference>
<dbReference type="EC" id="2.7.1.69" evidence="2"/>
<gene>
    <name evidence="2" type="ORF">LSJ_1136</name>
</gene>
<dbReference type="GO" id="GO:0005737">
    <property type="term" value="C:cytoplasm"/>
    <property type="evidence" value="ECO:0007669"/>
    <property type="project" value="InterPro"/>
</dbReference>
<dbReference type="GO" id="GO:0016301">
    <property type="term" value="F:kinase activity"/>
    <property type="evidence" value="ECO:0007669"/>
    <property type="project" value="TreeGrafter"/>
</dbReference>
<dbReference type="Proteomes" id="UP000029488">
    <property type="component" value="Chromosome"/>
</dbReference>
<sequence length="116" mass="12984">MFKANVVSIGENAISDTEPIIILFGENSVTDNLEKVSVVQRFENVQSTDITINNEIKIDDQVYTVKFKGDLVDSNFSMLGHVTLYFTEVPDEPQNNAIYLSPEKIPSIHVGSTIEY</sequence>
<dbReference type="Gene3D" id="2.40.33.40">
    <property type="entry name" value="Phosphotransferase system, glucitol/sorbitol-specific IIA component"/>
    <property type="match status" value="1"/>
</dbReference>
<evidence type="ECO:0000313" key="2">
    <source>
        <dbReference type="EMBL" id="AIR10809.1"/>
    </source>
</evidence>
<dbReference type="Pfam" id="PF03829">
    <property type="entry name" value="PTSIIA_gutA"/>
    <property type="match status" value="1"/>
</dbReference>